<proteinExistence type="predicted"/>
<name>A0ABP6WNH2_9PSEU</name>
<sequence>MRRAVASELGQLHTLAGWCYFDSDMPADTIRTHFARSIELATPAGDA</sequence>
<organism evidence="1 2">
    <name type="scientific">Amycolatopsis ultiminotia</name>
    <dbReference type="NCBI Taxonomy" id="543629"/>
    <lineage>
        <taxon>Bacteria</taxon>
        <taxon>Bacillati</taxon>
        <taxon>Actinomycetota</taxon>
        <taxon>Actinomycetes</taxon>
        <taxon>Pseudonocardiales</taxon>
        <taxon>Pseudonocardiaceae</taxon>
        <taxon>Amycolatopsis</taxon>
    </lineage>
</organism>
<accession>A0ABP6WNH2</accession>
<evidence type="ECO:0000313" key="2">
    <source>
        <dbReference type="Proteomes" id="UP001500689"/>
    </source>
</evidence>
<reference evidence="2" key="1">
    <citation type="journal article" date="2019" name="Int. J. Syst. Evol. Microbiol.">
        <title>The Global Catalogue of Microorganisms (GCM) 10K type strain sequencing project: providing services to taxonomists for standard genome sequencing and annotation.</title>
        <authorList>
            <consortium name="The Broad Institute Genomics Platform"/>
            <consortium name="The Broad Institute Genome Sequencing Center for Infectious Disease"/>
            <person name="Wu L."/>
            <person name="Ma J."/>
        </authorList>
    </citation>
    <scope>NUCLEOTIDE SEQUENCE [LARGE SCALE GENOMIC DNA]</scope>
    <source>
        <strain evidence="2">JCM 16898</strain>
    </source>
</reference>
<protein>
    <submittedName>
        <fullName evidence="1">Uncharacterized protein</fullName>
    </submittedName>
</protein>
<evidence type="ECO:0000313" key="1">
    <source>
        <dbReference type="EMBL" id="GAA3554226.1"/>
    </source>
</evidence>
<comment type="caution">
    <text evidence="1">The sequence shown here is derived from an EMBL/GenBank/DDBJ whole genome shotgun (WGS) entry which is preliminary data.</text>
</comment>
<dbReference type="EMBL" id="BAAAZN010000008">
    <property type="protein sequence ID" value="GAA3554226.1"/>
    <property type="molecule type" value="Genomic_DNA"/>
</dbReference>
<keyword evidence="2" id="KW-1185">Reference proteome</keyword>
<gene>
    <name evidence="1" type="ORF">GCM10022222_42350</name>
</gene>
<dbReference type="Proteomes" id="UP001500689">
    <property type="component" value="Unassembled WGS sequence"/>
</dbReference>